<keyword evidence="2" id="KW-1185">Reference proteome</keyword>
<gene>
    <name evidence="1" type="ORF">DSO57_1020418</name>
</gene>
<sequence length="61" mass="6727">MQAKYKLLINPSPPLEDDNSSKPVPGYDLGHTLGTDDQEPHIPLLEIPHDQHGPIEVFISA</sequence>
<dbReference type="Proteomes" id="UP001165960">
    <property type="component" value="Unassembled WGS sequence"/>
</dbReference>
<proteinExistence type="predicted"/>
<protein>
    <submittedName>
        <fullName evidence="1">Uncharacterized protein</fullName>
    </submittedName>
</protein>
<evidence type="ECO:0000313" key="2">
    <source>
        <dbReference type="Proteomes" id="UP001165960"/>
    </source>
</evidence>
<evidence type="ECO:0000313" key="1">
    <source>
        <dbReference type="EMBL" id="KAJ9053822.1"/>
    </source>
</evidence>
<accession>A0ACC2RUU6</accession>
<name>A0ACC2RUU6_9FUNG</name>
<organism evidence="1 2">
    <name type="scientific">Entomophthora muscae</name>
    <dbReference type="NCBI Taxonomy" id="34485"/>
    <lineage>
        <taxon>Eukaryota</taxon>
        <taxon>Fungi</taxon>
        <taxon>Fungi incertae sedis</taxon>
        <taxon>Zoopagomycota</taxon>
        <taxon>Entomophthoromycotina</taxon>
        <taxon>Entomophthoromycetes</taxon>
        <taxon>Entomophthorales</taxon>
        <taxon>Entomophthoraceae</taxon>
        <taxon>Entomophthora</taxon>
    </lineage>
</organism>
<reference evidence="1" key="1">
    <citation type="submission" date="2022-04" db="EMBL/GenBank/DDBJ databases">
        <title>Genome of the entomopathogenic fungus Entomophthora muscae.</title>
        <authorList>
            <person name="Elya C."/>
            <person name="Lovett B.R."/>
            <person name="Lee E."/>
            <person name="Macias A.M."/>
            <person name="Hajek A.E."/>
            <person name="De Bivort B.L."/>
            <person name="Kasson M.T."/>
            <person name="De Fine Licht H.H."/>
            <person name="Stajich J.E."/>
        </authorList>
    </citation>
    <scope>NUCLEOTIDE SEQUENCE</scope>
    <source>
        <strain evidence="1">Berkeley</strain>
    </source>
</reference>
<dbReference type="EMBL" id="QTSX02006485">
    <property type="protein sequence ID" value="KAJ9053822.1"/>
    <property type="molecule type" value="Genomic_DNA"/>
</dbReference>
<comment type="caution">
    <text evidence="1">The sequence shown here is derived from an EMBL/GenBank/DDBJ whole genome shotgun (WGS) entry which is preliminary data.</text>
</comment>